<sequence length="278" mass="31091">MKHLLCILAAVCLLAACSSDQTGNQAAKHEIADKQDEGQKSDKAPEEPAPEEKEKESAETEAEPEALPKYKINPANWTIEPLSANINAKTVLITIDDAPDKHSLEMAHTLKDLGVNAIFFVNGHFIDSDEEKKTLIDIHNLGFPIGNHTMTHANLKDLSPEEQRNEIVRLNDLVEATIGERPRFFRAPFGSNTDESRKLAKEEKMVLMNWTYGYDWEKAYQSKDALTDIMVHSPFLTDGANLLMHDRKWTNEALKGIVEGLRARGYEIADPDSIGKIS</sequence>
<name>A0ACD4RGM7_9BACI</name>
<organism evidence="1 2">
    <name type="scientific">Metabacillus hrfriensis</name>
    <dbReference type="NCBI Taxonomy" id="3048891"/>
    <lineage>
        <taxon>Bacteria</taxon>
        <taxon>Bacillati</taxon>
        <taxon>Bacillota</taxon>
        <taxon>Bacilli</taxon>
        <taxon>Bacillales</taxon>
        <taxon>Bacillaceae</taxon>
        <taxon>Metabacillus</taxon>
    </lineage>
</organism>
<keyword evidence="1" id="KW-0378">Hydrolase</keyword>
<reference evidence="2" key="1">
    <citation type="journal article" date="2025" name="Aquaculture">
        <title>Assessment of the bioflocculant production and safety properties of Metabacillus hrfriensis sp. nov. based on phenotypic and whole-genome sequencing analysis.</title>
        <authorList>
            <person name="Zhang R."/>
            <person name="Zhao Z."/>
            <person name="Luo L."/>
            <person name="Wang S."/>
            <person name="Guo K."/>
            <person name="Xu W."/>
        </authorList>
    </citation>
    <scope>NUCLEOTIDE SEQUENCE [LARGE SCALE GENOMIC DNA]</scope>
    <source>
        <strain evidence="2">CT-WN-B3</strain>
    </source>
</reference>
<dbReference type="EMBL" id="CP126116">
    <property type="protein sequence ID" value="WHZ59644.1"/>
    <property type="molecule type" value="Genomic_DNA"/>
</dbReference>
<protein>
    <submittedName>
        <fullName evidence="1">Polysaccharide deacetylase family protein</fullName>
        <ecNumber evidence="1">3.-.-.-</ecNumber>
    </submittedName>
</protein>
<accession>A0ACD4RGM7</accession>
<keyword evidence="2" id="KW-1185">Reference proteome</keyword>
<gene>
    <name evidence="1" type="ORF">QLQ22_10050</name>
</gene>
<proteinExistence type="predicted"/>
<dbReference type="Proteomes" id="UP001226091">
    <property type="component" value="Chromosome"/>
</dbReference>
<dbReference type="EC" id="3.-.-.-" evidence="1"/>
<evidence type="ECO:0000313" key="1">
    <source>
        <dbReference type="EMBL" id="WHZ59644.1"/>
    </source>
</evidence>
<evidence type="ECO:0000313" key="2">
    <source>
        <dbReference type="Proteomes" id="UP001226091"/>
    </source>
</evidence>